<sequence length="264" mass="27464">MRLAVAQIISSADPAENLELIRDYAAQAKAAGAELVVFPEAAMRAFGHSLRDVAEPLDGPWAGEVRAIARDQGIVIVAGMFTPGKDGRVRNTLLVTGPGVDTSYDKVHLFDAFGFTESKTVDAGETPVTFELNGTVFGLATCYDVRFPALFTANARAGAQVNILCASWGAGEGKAEQWDLLVRARALDSTTFVVACGQGDPETVGAGPAGSAPTGIGHSAVIDPLGSAVVALGGRPELAVVDIDPSMVDEVRSKLPVLANARQF</sequence>
<dbReference type="Gene3D" id="3.60.110.10">
    <property type="entry name" value="Carbon-nitrogen hydrolase"/>
    <property type="match status" value="1"/>
</dbReference>
<feature type="domain" description="CN hydrolase" evidence="2">
    <location>
        <begin position="1"/>
        <end position="245"/>
    </location>
</feature>
<gene>
    <name evidence="3" type="ORF">J2X12_003026</name>
</gene>
<proteinExistence type="inferred from homology"/>
<accession>A0AAW8NDR3</accession>
<dbReference type="InterPro" id="IPR036526">
    <property type="entry name" value="C-N_Hydrolase_sf"/>
</dbReference>
<reference evidence="3" key="1">
    <citation type="submission" date="2023-07" db="EMBL/GenBank/DDBJ databases">
        <title>Sorghum-associated microbial communities from plants grown in Nebraska, USA.</title>
        <authorList>
            <person name="Schachtman D."/>
        </authorList>
    </citation>
    <scope>NUCLEOTIDE SEQUENCE</scope>
    <source>
        <strain evidence="3">BE261</strain>
    </source>
</reference>
<dbReference type="PROSITE" id="PS01227">
    <property type="entry name" value="UPF0012"/>
    <property type="match status" value="1"/>
</dbReference>
<evidence type="ECO:0000259" key="2">
    <source>
        <dbReference type="PROSITE" id="PS50263"/>
    </source>
</evidence>
<dbReference type="EMBL" id="JAVDWN010000011">
    <property type="protein sequence ID" value="MDR7164981.1"/>
    <property type="molecule type" value="Genomic_DNA"/>
</dbReference>
<name>A0AAW8NDR3_PSEOX</name>
<evidence type="ECO:0000313" key="3">
    <source>
        <dbReference type="EMBL" id="MDR7164981.1"/>
    </source>
</evidence>
<dbReference type="Proteomes" id="UP001262032">
    <property type="component" value="Unassembled WGS sequence"/>
</dbReference>
<dbReference type="PANTHER" id="PTHR23088:SF27">
    <property type="entry name" value="DEAMINATED GLUTATHIONE AMIDASE"/>
    <property type="match status" value="1"/>
</dbReference>
<dbReference type="InterPro" id="IPR001110">
    <property type="entry name" value="UPF0012_CS"/>
</dbReference>
<dbReference type="PROSITE" id="PS50263">
    <property type="entry name" value="CN_HYDROLASE"/>
    <property type="match status" value="1"/>
</dbReference>
<evidence type="ECO:0000256" key="1">
    <source>
        <dbReference type="ARBA" id="ARBA00010613"/>
    </source>
</evidence>
<dbReference type="Pfam" id="PF00795">
    <property type="entry name" value="CN_hydrolase"/>
    <property type="match status" value="1"/>
</dbReference>
<comment type="caution">
    <text evidence="3">The sequence shown here is derived from an EMBL/GenBank/DDBJ whole genome shotgun (WGS) entry which is preliminary data.</text>
</comment>
<evidence type="ECO:0000313" key="4">
    <source>
        <dbReference type="Proteomes" id="UP001262032"/>
    </source>
</evidence>
<dbReference type="GeneID" id="97423523"/>
<dbReference type="InterPro" id="IPR003010">
    <property type="entry name" value="C-N_Hydrolase"/>
</dbReference>
<dbReference type="RefSeq" id="WP_251422557.1">
    <property type="nucleotide sequence ID" value="NZ_JAVDTN010000011.1"/>
</dbReference>
<organism evidence="3 4">
    <name type="scientific">Pseudarthrobacter oxydans</name>
    <name type="common">Arthrobacter oxydans</name>
    <dbReference type="NCBI Taxonomy" id="1671"/>
    <lineage>
        <taxon>Bacteria</taxon>
        <taxon>Bacillati</taxon>
        <taxon>Actinomycetota</taxon>
        <taxon>Actinomycetes</taxon>
        <taxon>Micrococcales</taxon>
        <taxon>Micrococcaceae</taxon>
        <taxon>Pseudarthrobacter</taxon>
    </lineage>
</organism>
<dbReference type="PANTHER" id="PTHR23088">
    <property type="entry name" value="NITRILASE-RELATED"/>
    <property type="match status" value="1"/>
</dbReference>
<comment type="similarity">
    <text evidence="1">Belongs to the carbon-nitrogen hydrolase superfamily. NIT1/NIT2 family.</text>
</comment>
<protein>
    <submittedName>
        <fullName evidence="3">Amidohydrolase</fullName>
    </submittedName>
</protein>
<dbReference type="SUPFAM" id="SSF56317">
    <property type="entry name" value="Carbon-nitrogen hydrolase"/>
    <property type="match status" value="1"/>
</dbReference>
<dbReference type="AlphaFoldDB" id="A0AAW8NDR3"/>
<dbReference type="CDD" id="cd07581">
    <property type="entry name" value="nitrilase_3"/>
    <property type="match status" value="1"/>
</dbReference>